<dbReference type="InterPro" id="IPR014710">
    <property type="entry name" value="RmlC-like_jellyroll"/>
</dbReference>
<evidence type="ECO:0000256" key="5">
    <source>
        <dbReference type="ARBA" id="ARBA00029758"/>
    </source>
</evidence>
<gene>
    <name evidence="10" type="ORF">SAMN05192573_104387</name>
</gene>
<evidence type="ECO:0000256" key="7">
    <source>
        <dbReference type="ARBA" id="ARBA00033311"/>
    </source>
</evidence>
<dbReference type="CDD" id="cd00438">
    <property type="entry name" value="cupin_RmlC"/>
    <property type="match status" value="1"/>
</dbReference>
<evidence type="ECO:0000256" key="4">
    <source>
        <dbReference type="ARBA" id="ARBA00019595"/>
    </source>
</evidence>
<feature type="active site" description="Proton acceptor" evidence="8">
    <location>
        <position position="61"/>
    </location>
</feature>
<dbReference type="RefSeq" id="WP_091166616.1">
    <property type="nucleotide sequence ID" value="NZ_FNCG01000004.1"/>
</dbReference>
<name>A0A1G7WE81_9SPHI</name>
<dbReference type="AlphaFoldDB" id="A0A1G7WE81"/>
<evidence type="ECO:0000256" key="9">
    <source>
        <dbReference type="PIRSR" id="PIRSR600888-3"/>
    </source>
</evidence>
<dbReference type="SUPFAM" id="SSF51182">
    <property type="entry name" value="RmlC-like cupins"/>
    <property type="match status" value="1"/>
</dbReference>
<reference evidence="11" key="1">
    <citation type="submission" date="2016-10" db="EMBL/GenBank/DDBJ databases">
        <authorList>
            <person name="Varghese N."/>
            <person name="Submissions S."/>
        </authorList>
    </citation>
    <scope>NUCLEOTIDE SEQUENCE [LARGE SCALE GENOMIC DNA]</scope>
    <source>
        <strain evidence="11">Gh-67</strain>
    </source>
</reference>
<feature type="active site" description="Proton donor" evidence="8">
    <location>
        <position position="131"/>
    </location>
</feature>
<dbReference type="Pfam" id="PF00908">
    <property type="entry name" value="dTDP_sugar_isom"/>
    <property type="match status" value="1"/>
</dbReference>
<feature type="site" description="Participates in a stacking interaction with the thymidine ring of dTDP-4-oxo-6-deoxyglucose" evidence="9">
    <location>
        <position position="137"/>
    </location>
</feature>
<accession>A0A1G7WE81</accession>
<dbReference type="Gene3D" id="2.60.120.10">
    <property type="entry name" value="Jelly Rolls"/>
    <property type="match status" value="1"/>
</dbReference>
<dbReference type="GO" id="GO:0008830">
    <property type="term" value="F:dTDP-4-dehydrorhamnose 3,5-epimerase activity"/>
    <property type="evidence" value="ECO:0007669"/>
    <property type="project" value="UniProtKB-EC"/>
</dbReference>
<evidence type="ECO:0000256" key="2">
    <source>
        <dbReference type="ARBA" id="ARBA00001997"/>
    </source>
</evidence>
<evidence type="ECO:0000313" key="10">
    <source>
        <dbReference type="EMBL" id="SDG70134.1"/>
    </source>
</evidence>
<sequence>MELEKTFIDGLSIIHLNLFKDNRGAFTKVFNAAFFEDNNLVTDFKENYFSVSHKDVIRGMHFQTPPAEHTKVVYVNQGSIIDVVLDIRTGSATFGKYYHTEISAGKPKLVYIPVGCAHGFLSLEDDTMVSYLQTSVYDQSCDKGIKWDTFGMDWGVASPIISQRDNLFPDIETYKNIF</sequence>
<evidence type="ECO:0000256" key="6">
    <source>
        <dbReference type="ARBA" id="ARBA00031424"/>
    </source>
</evidence>
<proteinExistence type="predicted"/>
<evidence type="ECO:0000256" key="1">
    <source>
        <dbReference type="ARBA" id="ARBA00001298"/>
    </source>
</evidence>
<dbReference type="PANTHER" id="PTHR21047">
    <property type="entry name" value="DTDP-6-DEOXY-D-GLUCOSE-3,5 EPIMERASE"/>
    <property type="match status" value="1"/>
</dbReference>
<dbReference type="GO" id="GO:0019305">
    <property type="term" value="P:dTDP-rhamnose biosynthetic process"/>
    <property type="evidence" value="ECO:0007669"/>
    <property type="project" value="TreeGrafter"/>
</dbReference>
<dbReference type="GO" id="GO:0005829">
    <property type="term" value="C:cytosol"/>
    <property type="evidence" value="ECO:0007669"/>
    <property type="project" value="TreeGrafter"/>
</dbReference>
<dbReference type="InterPro" id="IPR011051">
    <property type="entry name" value="RmlC_Cupin_sf"/>
</dbReference>
<dbReference type="STRING" id="551996.SAMN05192573_104387"/>
<evidence type="ECO:0000256" key="8">
    <source>
        <dbReference type="PIRSR" id="PIRSR600888-1"/>
    </source>
</evidence>
<evidence type="ECO:0000313" key="11">
    <source>
        <dbReference type="Proteomes" id="UP000199705"/>
    </source>
</evidence>
<comment type="function">
    <text evidence="2">Catalyzes the epimerization of the C3' and C5'positions of dTDP-6-deoxy-D-xylo-4-hexulose, forming dTDP-6-deoxy-L-lyxo-4-hexulose.</text>
</comment>
<organism evidence="10 11">
    <name type="scientific">Mucilaginibacter gossypii</name>
    <dbReference type="NCBI Taxonomy" id="551996"/>
    <lineage>
        <taxon>Bacteria</taxon>
        <taxon>Pseudomonadati</taxon>
        <taxon>Bacteroidota</taxon>
        <taxon>Sphingobacteriia</taxon>
        <taxon>Sphingobacteriales</taxon>
        <taxon>Sphingobacteriaceae</taxon>
        <taxon>Mucilaginibacter</taxon>
    </lineage>
</organism>
<dbReference type="GO" id="GO:0000271">
    <property type="term" value="P:polysaccharide biosynthetic process"/>
    <property type="evidence" value="ECO:0007669"/>
    <property type="project" value="TreeGrafter"/>
</dbReference>
<keyword evidence="11" id="KW-1185">Reference proteome</keyword>
<dbReference type="InterPro" id="IPR000888">
    <property type="entry name" value="RmlC-like"/>
</dbReference>
<comment type="catalytic activity">
    <reaction evidence="1">
        <text>dTDP-4-dehydro-6-deoxy-alpha-D-glucose = dTDP-4-dehydro-beta-L-rhamnose</text>
        <dbReference type="Rhea" id="RHEA:16969"/>
        <dbReference type="ChEBI" id="CHEBI:57649"/>
        <dbReference type="ChEBI" id="CHEBI:62830"/>
        <dbReference type="EC" id="5.1.3.13"/>
    </reaction>
</comment>
<dbReference type="Proteomes" id="UP000199705">
    <property type="component" value="Unassembled WGS sequence"/>
</dbReference>
<dbReference type="EMBL" id="FNCG01000004">
    <property type="protein sequence ID" value="SDG70134.1"/>
    <property type="molecule type" value="Genomic_DNA"/>
</dbReference>
<protein>
    <recommendedName>
        <fullName evidence="4">dTDP-4-dehydrorhamnose 3,5-epimerase</fullName>
        <ecNumber evidence="3">5.1.3.13</ecNumber>
    </recommendedName>
    <alternativeName>
        <fullName evidence="6">Thymidine diphospho-4-keto-rhamnose 3,5-epimerase</fullName>
    </alternativeName>
    <alternativeName>
        <fullName evidence="5">dTDP-4-keto-6-deoxyglucose 3,5-epimerase</fullName>
    </alternativeName>
    <alternativeName>
        <fullName evidence="7">dTDP-6-deoxy-D-xylo-4-hexulose 3,5-epimerase</fullName>
    </alternativeName>
</protein>
<dbReference type="EC" id="5.1.3.13" evidence="3"/>
<evidence type="ECO:0000256" key="3">
    <source>
        <dbReference type="ARBA" id="ARBA00012098"/>
    </source>
</evidence>
<dbReference type="PANTHER" id="PTHR21047:SF2">
    <property type="entry name" value="THYMIDINE DIPHOSPHO-4-KETO-RHAMNOSE 3,5-EPIMERASE"/>
    <property type="match status" value="1"/>
</dbReference>